<proteinExistence type="predicted"/>
<feature type="chain" id="PRO_5002054020" evidence="1">
    <location>
        <begin position="23"/>
        <end position="126"/>
    </location>
</feature>
<evidence type="ECO:0000313" key="2">
    <source>
        <dbReference type="EMBL" id="JAG09873.1"/>
    </source>
</evidence>
<gene>
    <name evidence="2" type="primary">blmA</name>
    <name evidence="2" type="ORF">CM83_10939</name>
</gene>
<feature type="non-terminal residue" evidence="2">
    <location>
        <position position="1"/>
    </location>
</feature>
<accession>A0A0A9WTQ2</accession>
<dbReference type="EMBL" id="GBHO01033731">
    <property type="protein sequence ID" value="JAG09873.1"/>
    <property type="molecule type" value="Transcribed_RNA"/>
</dbReference>
<reference evidence="2" key="2">
    <citation type="submission" date="2014-07" db="EMBL/GenBank/DDBJ databases">
        <authorList>
            <person name="Hull J."/>
        </authorList>
    </citation>
    <scope>NUCLEOTIDE SEQUENCE</scope>
</reference>
<feature type="signal peptide" evidence="1">
    <location>
        <begin position="1"/>
        <end position="22"/>
    </location>
</feature>
<dbReference type="AlphaFoldDB" id="A0A0A9WTQ2"/>
<evidence type="ECO:0000256" key="1">
    <source>
        <dbReference type="SAM" id="SignalP"/>
    </source>
</evidence>
<protein>
    <submittedName>
        <fullName evidence="2">Maltogenic alpha-amylase</fullName>
    </submittedName>
</protein>
<organism evidence="2">
    <name type="scientific">Lygus hesperus</name>
    <name type="common">Western plant bug</name>
    <dbReference type="NCBI Taxonomy" id="30085"/>
    <lineage>
        <taxon>Eukaryota</taxon>
        <taxon>Metazoa</taxon>
        <taxon>Ecdysozoa</taxon>
        <taxon>Arthropoda</taxon>
        <taxon>Hexapoda</taxon>
        <taxon>Insecta</taxon>
        <taxon>Pterygota</taxon>
        <taxon>Neoptera</taxon>
        <taxon>Paraneoptera</taxon>
        <taxon>Hemiptera</taxon>
        <taxon>Heteroptera</taxon>
        <taxon>Panheteroptera</taxon>
        <taxon>Cimicomorpha</taxon>
        <taxon>Miridae</taxon>
        <taxon>Mirini</taxon>
        <taxon>Lygus</taxon>
    </lineage>
</organism>
<name>A0A0A9WTQ2_LYGHE</name>
<reference evidence="2" key="1">
    <citation type="journal article" date="2014" name="PLoS ONE">
        <title>Transcriptome-Based Identification of ABC Transporters in the Western Tarnished Plant Bug Lygus hesperus.</title>
        <authorList>
            <person name="Hull J.J."/>
            <person name="Chaney K."/>
            <person name="Geib S.M."/>
            <person name="Fabrick J.A."/>
            <person name="Brent C.S."/>
            <person name="Walsh D."/>
            <person name="Lavine L.C."/>
        </authorList>
    </citation>
    <scope>NUCLEOTIDE SEQUENCE</scope>
</reference>
<sequence>NIWFASMNLLYVFAMVCTIVHAEINWTVQPNPNGRIYWKMLKLALENEHNTSKNNPNMPYEPAAEIFFVETFSENLKPWTGGDWFHMKYKVLGHHECDITFSILTTGALDPVLWKRIDIKKFSCQE</sequence>
<keyword evidence="1" id="KW-0732">Signal</keyword>